<name>C0CRF3_BLAHS</name>
<reference evidence="2 3" key="1">
    <citation type="submission" date="2009-01" db="EMBL/GenBank/DDBJ databases">
        <authorList>
            <person name="Fulton L."/>
            <person name="Clifton S."/>
            <person name="Fulton B."/>
            <person name="Xu J."/>
            <person name="Minx P."/>
            <person name="Pepin K.H."/>
            <person name="Johnson M."/>
            <person name="Bhonagiri V."/>
            <person name="Nash W.E."/>
            <person name="Mardis E.R."/>
            <person name="Wilson R.K."/>
        </authorList>
    </citation>
    <scope>NUCLEOTIDE SEQUENCE [LARGE SCALE GENOMIC DNA]</scope>
    <source>
        <strain evidence="3">DSM 10507 / JCM 14656 / S5a33</strain>
    </source>
</reference>
<proteinExistence type="predicted"/>
<dbReference type="GO" id="GO:0005886">
    <property type="term" value="C:plasma membrane"/>
    <property type="evidence" value="ECO:0007669"/>
    <property type="project" value="UniProtKB-SubCell"/>
</dbReference>
<feature type="transmembrane region" description="Helical" evidence="1">
    <location>
        <begin position="21"/>
        <end position="43"/>
    </location>
</feature>
<accession>C0CRF3</accession>
<evidence type="ECO:0008006" key="4">
    <source>
        <dbReference type="Google" id="ProtNLM"/>
    </source>
</evidence>
<dbReference type="EMBL" id="ACBZ01000185">
    <property type="protein sequence ID" value="EEG47664.1"/>
    <property type="molecule type" value="Genomic_DNA"/>
</dbReference>
<keyword evidence="1" id="KW-0812">Transmembrane</keyword>
<reference evidence="2 3" key="2">
    <citation type="submission" date="2009-02" db="EMBL/GenBank/DDBJ databases">
        <title>Draft genome sequence of Blautia hydrogenotrophica DSM 10507 (Ruminococcus hydrogenotrophicus DSM 10507).</title>
        <authorList>
            <person name="Sudarsanam P."/>
            <person name="Ley R."/>
            <person name="Guruge J."/>
            <person name="Turnbaugh P.J."/>
            <person name="Mahowald M."/>
            <person name="Liep D."/>
            <person name="Gordon J."/>
        </authorList>
    </citation>
    <scope>NUCLEOTIDE SEQUENCE [LARGE SCALE GENOMIC DNA]</scope>
    <source>
        <strain evidence="3">DSM 10507 / JCM 14656 / S5a33</strain>
    </source>
</reference>
<dbReference type="GO" id="GO:0140359">
    <property type="term" value="F:ABC-type transporter activity"/>
    <property type="evidence" value="ECO:0007669"/>
    <property type="project" value="InterPro"/>
</dbReference>
<evidence type="ECO:0000313" key="3">
    <source>
        <dbReference type="Proteomes" id="UP000003100"/>
    </source>
</evidence>
<sequence length="204" mass="23377">MGKEDIKMLSFRLMRRNFTSCLLPFAIVFLLITMYTTVIIYMYNPELADMLNDYQEAIPQMMSAVGMTGIASNLIEWIQIYLYGFIMRLFPLIFIIIMVNKLVMRYIDRGSMACLLATPNSRKKIICTQIISMILYLIFCMICVTTVGILSSEAMFPGELNTSKYLVLNIGTLMLWLAQTGIAFFFACLFSDSKYYYIFGSGIP</sequence>
<dbReference type="Pfam" id="PF12679">
    <property type="entry name" value="ABC2_membrane_2"/>
    <property type="match status" value="1"/>
</dbReference>
<organism evidence="2 3">
    <name type="scientific">Blautia hydrogenotrophica (strain DSM 10507 / JCM 14656 / S5a33)</name>
    <name type="common">Ruminococcus hydrogenotrophicus</name>
    <dbReference type="NCBI Taxonomy" id="476272"/>
    <lineage>
        <taxon>Bacteria</taxon>
        <taxon>Bacillati</taxon>
        <taxon>Bacillota</taxon>
        <taxon>Clostridia</taxon>
        <taxon>Lachnospirales</taxon>
        <taxon>Lachnospiraceae</taxon>
        <taxon>Blautia</taxon>
    </lineage>
</organism>
<comment type="caution">
    <text evidence="2">The sequence shown here is derived from an EMBL/GenBank/DDBJ whole genome shotgun (WGS) entry which is preliminary data.</text>
</comment>
<gene>
    <name evidence="2" type="ORF">RUMHYD_03467</name>
</gene>
<keyword evidence="1" id="KW-1133">Transmembrane helix</keyword>
<dbReference type="Proteomes" id="UP000003100">
    <property type="component" value="Unassembled WGS sequence"/>
</dbReference>
<feature type="transmembrane region" description="Helical" evidence="1">
    <location>
        <begin position="80"/>
        <end position="104"/>
    </location>
</feature>
<dbReference type="HOGENOM" id="CLU_064090_1_1_9"/>
<keyword evidence="1" id="KW-0472">Membrane</keyword>
<keyword evidence="3" id="KW-1185">Reference proteome</keyword>
<feature type="transmembrane region" description="Helical" evidence="1">
    <location>
        <begin position="125"/>
        <end position="150"/>
    </location>
</feature>
<evidence type="ECO:0000313" key="2">
    <source>
        <dbReference type="EMBL" id="EEG47664.1"/>
    </source>
</evidence>
<evidence type="ECO:0000256" key="1">
    <source>
        <dbReference type="SAM" id="Phobius"/>
    </source>
</evidence>
<dbReference type="AlphaFoldDB" id="C0CRF3"/>
<protein>
    <recommendedName>
        <fullName evidence="4">ABC-type transport system involved in multi-copper enzyme maturation, permease component</fullName>
    </recommendedName>
</protein>
<feature type="transmembrane region" description="Helical" evidence="1">
    <location>
        <begin position="170"/>
        <end position="190"/>
    </location>
</feature>
<feature type="non-terminal residue" evidence="2">
    <location>
        <position position="204"/>
    </location>
</feature>
<dbReference type="eggNOG" id="COG1277">
    <property type="taxonomic scope" value="Bacteria"/>
</dbReference>